<sequence>MPRTESLSIRIEALAAAVRCANITGAEACERVETSNAVRYDSSLPYGSQFSILNKTIVAHTYHCGHILSDDGVFVSRSDLRDKSLQEQRLCSTALIRLRRQQQLEDGSSH</sequence>
<gene>
    <name evidence="1" type="ORF">NLJ89_g6076</name>
</gene>
<dbReference type="Proteomes" id="UP001148786">
    <property type="component" value="Unassembled WGS sequence"/>
</dbReference>
<name>A0A9W8JZV1_9AGAR</name>
<proteinExistence type="predicted"/>
<reference evidence="1" key="1">
    <citation type="submission" date="2022-07" db="EMBL/GenBank/DDBJ databases">
        <title>Genome Sequence of Agrocybe chaxingu.</title>
        <authorList>
            <person name="Buettner E."/>
        </authorList>
    </citation>
    <scope>NUCLEOTIDE SEQUENCE</scope>
    <source>
        <strain evidence="1">MP-N11</strain>
    </source>
</reference>
<accession>A0A9W8JZV1</accession>
<organism evidence="1 2">
    <name type="scientific">Agrocybe chaxingu</name>
    <dbReference type="NCBI Taxonomy" id="84603"/>
    <lineage>
        <taxon>Eukaryota</taxon>
        <taxon>Fungi</taxon>
        <taxon>Dikarya</taxon>
        <taxon>Basidiomycota</taxon>
        <taxon>Agaricomycotina</taxon>
        <taxon>Agaricomycetes</taxon>
        <taxon>Agaricomycetidae</taxon>
        <taxon>Agaricales</taxon>
        <taxon>Agaricineae</taxon>
        <taxon>Strophariaceae</taxon>
        <taxon>Agrocybe</taxon>
    </lineage>
</organism>
<evidence type="ECO:0000313" key="2">
    <source>
        <dbReference type="Proteomes" id="UP001148786"/>
    </source>
</evidence>
<protein>
    <submittedName>
        <fullName evidence="1">Uncharacterized protein</fullName>
    </submittedName>
</protein>
<dbReference type="EMBL" id="JANKHO010000620">
    <property type="protein sequence ID" value="KAJ3507841.1"/>
    <property type="molecule type" value="Genomic_DNA"/>
</dbReference>
<comment type="caution">
    <text evidence="1">The sequence shown here is derived from an EMBL/GenBank/DDBJ whole genome shotgun (WGS) entry which is preliminary data.</text>
</comment>
<evidence type="ECO:0000313" key="1">
    <source>
        <dbReference type="EMBL" id="KAJ3507841.1"/>
    </source>
</evidence>
<dbReference type="AlphaFoldDB" id="A0A9W8JZV1"/>
<keyword evidence="2" id="KW-1185">Reference proteome</keyword>